<proteinExistence type="predicted"/>
<dbReference type="Gene3D" id="1.10.10.10">
    <property type="entry name" value="Winged helix-like DNA-binding domain superfamily/Winged helix DNA-binding domain"/>
    <property type="match status" value="1"/>
</dbReference>
<reference evidence="2" key="2">
    <citation type="submission" date="2023-02" db="EMBL/GenBank/DDBJ databases">
        <authorList>
            <person name="Sun Q."/>
            <person name="Mori K."/>
        </authorList>
    </citation>
    <scope>NUCLEOTIDE SEQUENCE</scope>
    <source>
        <strain evidence="2">NBRC 112290</strain>
    </source>
</reference>
<dbReference type="InterPro" id="IPR027395">
    <property type="entry name" value="WH_DNA-bd_dom"/>
</dbReference>
<name>A0AA37UL04_9MICO</name>
<reference evidence="2" key="1">
    <citation type="journal article" date="2014" name="Int. J. Syst. Evol. Microbiol.">
        <title>Complete genome sequence of Corynebacterium casei LMG S-19264T (=DSM 44701T), isolated from a smear-ripened cheese.</title>
        <authorList>
            <consortium name="US DOE Joint Genome Institute (JGI-PGF)"/>
            <person name="Walter F."/>
            <person name="Albersmeier A."/>
            <person name="Kalinowski J."/>
            <person name="Ruckert C."/>
        </authorList>
    </citation>
    <scope>NUCLEOTIDE SEQUENCE</scope>
    <source>
        <strain evidence="2">NBRC 112290</strain>
    </source>
</reference>
<keyword evidence="3" id="KW-1185">Reference proteome</keyword>
<comment type="caution">
    <text evidence="2">The sequence shown here is derived from an EMBL/GenBank/DDBJ whole genome shotgun (WGS) entry which is preliminary data.</text>
</comment>
<dbReference type="Proteomes" id="UP001157161">
    <property type="component" value="Unassembled WGS sequence"/>
</dbReference>
<protein>
    <recommendedName>
        <fullName evidence="1">Winged helix DNA-binding domain-containing protein</fullName>
    </recommendedName>
</protein>
<dbReference type="InterPro" id="IPR036390">
    <property type="entry name" value="WH_DNA-bd_sf"/>
</dbReference>
<dbReference type="EMBL" id="BSUM01000001">
    <property type="protein sequence ID" value="GMA30109.1"/>
    <property type="molecule type" value="Genomic_DNA"/>
</dbReference>
<evidence type="ECO:0000313" key="3">
    <source>
        <dbReference type="Proteomes" id="UP001157161"/>
    </source>
</evidence>
<dbReference type="SUPFAM" id="SSF46785">
    <property type="entry name" value="Winged helix' DNA-binding domain"/>
    <property type="match status" value="1"/>
</dbReference>
<sequence length="91" mass="10390">MDRERELLVLPRFKVLGFLAQVEESDYASIADFTGLSVPDISRAVGFLDDRALVDVRKDRNGRYARTQVRATDDGVREFRALLATLRRYGL</sequence>
<dbReference type="InterPro" id="IPR036388">
    <property type="entry name" value="WH-like_DNA-bd_sf"/>
</dbReference>
<dbReference type="AlphaFoldDB" id="A0AA37UL04"/>
<dbReference type="Pfam" id="PF13601">
    <property type="entry name" value="HTH_34"/>
    <property type="match status" value="1"/>
</dbReference>
<evidence type="ECO:0000259" key="1">
    <source>
        <dbReference type="Pfam" id="PF13601"/>
    </source>
</evidence>
<gene>
    <name evidence="2" type="ORF">GCM10025875_01010</name>
</gene>
<feature type="domain" description="Winged helix DNA-binding" evidence="1">
    <location>
        <begin position="12"/>
        <end position="89"/>
    </location>
</feature>
<accession>A0AA37UL04</accession>
<evidence type="ECO:0000313" key="2">
    <source>
        <dbReference type="EMBL" id="GMA30109.1"/>
    </source>
</evidence>
<organism evidence="2 3">
    <name type="scientific">Litorihabitans aurantiacus</name>
    <dbReference type="NCBI Taxonomy" id="1930061"/>
    <lineage>
        <taxon>Bacteria</taxon>
        <taxon>Bacillati</taxon>
        <taxon>Actinomycetota</taxon>
        <taxon>Actinomycetes</taxon>
        <taxon>Micrococcales</taxon>
        <taxon>Beutenbergiaceae</taxon>
        <taxon>Litorihabitans</taxon>
    </lineage>
</organism>